<keyword evidence="4" id="KW-1185">Reference proteome</keyword>
<dbReference type="Pfam" id="PF13692">
    <property type="entry name" value="Glyco_trans_1_4"/>
    <property type="match status" value="1"/>
</dbReference>
<name>A0ABT5JWR5_9BURK</name>
<evidence type="ECO:0000313" key="3">
    <source>
        <dbReference type="EMBL" id="MDC8756855.1"/>
    </source>
</evidence>
<dbReference type="SUPFAM" id="SSF53756">
    <property type="entry name" value="UDP-Glycosyltransferase/glycogen phosphorylase"/>
    <property type="match status" value="1"/>
</dbReference>
<dbReference type="GO" id="GO:0016757">
    <property type="term" value="F:glycosyltransferase activity"/>
    <property type="evidence" value="ECO:0007669"/>
    <property type="project" value="UniProtKB-KW"/>
</dbReference>
<dbReference type="Gene3D" id="3.40.50.2000">
    <property type="entry name" value="Glycogen Phosphorylase B"/>
    <property type="match status" value="2"/>
</dbReference>
<dbReference type="InterPro" id="IPR028098">
    <property type="entry name" value="Glyco_trans_4-like_N"/>
</dbReference>
<evidence type="ECO:0000313" key="4">
    <source>
        <dbReference type="Proteomes" id="UP001221208"/>
    </source>
</evidence>
<comment type="caution">
    <text evidence="3">The sequence shown here is derived from an EMBL/GenBank/DDBJ whole genome shotgun (WGS) entry which is preliminary data.</text>
</comment>
<dbReference type="Pfam" id="PF13439">
    <property type="entry name" value="Glyco_transf_4"/>
    <property type="match status" value="1"/>
</dbReference>
<keyword evidence="3" id="KW-0328">Glycosyltransferase</keyword>
<sequence>MRVGILSYPMLFQRDGGLQIQVRETVAALNRLEPAPPCHLQVELVDPTRDRLDNYDLIHVFSAINGNYRIVELASELGLPVVLSPLLSPGWGRSSGILARLAERLAGKLTAWNVQTSYAQSKRALQLADLVIALGDAERRAIMAGFQIDPRKIEVFPNGINPQFFCASGDLFRNTTGIHAPFVLMVGAISPYKNQLGLAQALASLALPIVMIGAAKRQDQSYLQKVLRLPRVTWLGALAHADPLLASAYSAAAVVALPSQGEVFPLAVLEALASGTPVVMTTHSALELPGADFALKKVRWDDAAAQRRAIAALLGVRPDRQAVRALVSHFTWERVAGQIAGCYFRLGGREGLRRVV</sequence>
<dbReference type="EMBL" id="JAQQXR010000001">
    <property type="protein sequence ID" value="MDC8756855.1"/>
    <property type="molecule type" value="Genomic_DNA"/>
</dbReference>
<dbReference type="RefSeq" id="WP_273669512.1">
    <property type="nucleotide sequence ID" value="NZ_JAQQXR010000001.1"/>
</dbReference>
<protein>
    <submittedName>
        <fullName evidence="3">Glycosyltransferase</fullName>
        <ecNumber evidence="3">2.4.-.-</ecNumber>
    </submittedName>
</protein>
<reference evidence="3 4" key="1">
    <citation type="submission" date="2022-10" db="EMBL/GenBank/DDBJ databases">
        <title>Janthinobacterium sp. hw3 Genome sequencing.</title>
        <authorList>
            <person name="Park S."/>
        </authorList>
    </citation>
    <scope>NUCLEOTIDE SEQUENCE [LARGE SCALE GENOMIC DNA]</scope>
    <source>
        <strain evidence="4">hw3</strain>
    </source>
</reference>
<dbReference type="PANTHER" id="PTHR46401">
    <property type="entry name" value="GLYCOSYLTRANSFERASE WBBK-RELATED"/>
    <property type="match status" value="1"/>
</dbReference>
<proteinExistence type="predicted"/>
<feature type="domain" description="Glycosyltransferase subfamily 4-like N-terminal" evidence="2">
    <location>
        <begin position="50"/>
        <end position="163"/>
    </location>
</feature>
<organism evidence="3 4">
    <name type="scientific">Janthinobacterium fluminis</name>
    <dbReference type="NCBI Taxonomy" id="2987524"/>
    <lineage>
        <taxon>Bacteria</taxon>
        <taxon>Pseudomonadati</taxon>
        <taxon>Pseudomonadota</taxon>
        <taxon>Betaproteobacteria</taxon>
        <taxon>Burkholderiales</taxon>
        <taxon>Oxalobacteraceae</taxon>
        <taxon>Janthinobacterium</taxon>
    </lineage>
</organism>
<gene>
    <name evidence="3" type="ORF">OIK44_04545</name>
</gene>
<dbReference type="Proteomes" id="UP001221208">
    <property type="component" value="Unassembled WGS sequence"/>
</dbReference>
<keyword evidence="1 3" id="KW-0808">Transferase</keyword>
<evidence type="ECO:0000256" key="1">
    <source>
        <dbReference type="ARBA" id="ARBA00022679"/>
    </source>
</evidence>
<evidence type="ECO:0000259" key="2">
    <source>
        <dbReference type="Pfam" id="PF13439"/>
    </source>
</evidence>
<accession>A0ABT5JWR5</accession>
<dbReference type="EC" id="2.4.-.-" evidence="3"/>
<dbReference type="PANTHER" id="PTHR46401:SF2">
    <property type="entry name" value="GLYCOSYLTRANSFERASE WBBK-RELATED"/>
    <property type="match status" value="1"/>
</dbReference>